<dbReference type="KEGG" id="upv:EJN92_08110"/>
<name>A0A3S9HIN5_9BURK</name>
<evidence type="ECO:0000313" key="6">
    <source>
        <dbReference type="Proteomes" id="UP000275663"/>
    </source>
</evidence>
<dbReference type="Gene3D" id="1.10.10.60">
    <property type="entry name" value="Homeodomain-like"/>
    <property type="match status" value="1"/>
</dbReference>
<dbReference type="Pfam" id="PF12833">
    <property type="entry name" value="HTH_18"/>
    <property type="match status" value="1"/>
</dbReference>
<organism evidence="5 6">
    <name type="scientific">Undibacterium parvum</name>
    <dbReference type="NCBI Taxonomy" id="401471"/>
    <lineage>
        <taxon>Bacteria</taxon>
        <taxon>Pseudomonadati</taxon>
        <taxon>Pseudomonadota</taxon>
        <taxon>Betaproteobacteria</taxon>
        <taxon>Burkholderiales</taxon>
        <taxon>Oxalobacteraceae</taxon>
        <taxon>Undibacterium</taxon>
    </lineage>
</organism>
<dbReference type="SUPFAM" id="SSF46689">
    <property type="entry name" value="Homeodomain-like"/>
    <property type="match status" value="1"/>
</dbReference>
<keyword evidence="3" id="KW-0804">Transcription</keyword>
<gene>
    <name evidence="5" type="ORF">EJN92_08110</name>
</gene>
<protein>
    <submittedName>
        <fullName evidence="5">AraC family transcriptional regulator</fullName>
    </submittedName>
</protein>
<dbReference type="EMBL" id="CP034464">
    <property type="protein sequence ID" value="AZP11972.1"/>
    <property type="molecule type" value="Genomic_DNA"/>
</dbReference>
<sequence>MPAKPPVLNCTLHPAYARLLYVQLRQHGVDADAVLAEAGLRWAELASDPRELNLATFERLILATQRRFNCPWLGLELGAYGQVSVHGAVGHAAISSGSLRQLLQTVAHYGQLRADTFAFTYQERDQSHPIGCLAVSERFELGAVRQFMLEALFATLMRVLETAVGNVFAAMRVDLPFAAPTWAGQYRRFGIGDVRFGSAHLCFYFPAELLDLPCLTADSNSYELARKECDRALTEGLQSPLSQRVKQALHAAGEAPLPDLPTIAQQLHVSPRTLMRKLKLEGSSYQSLLDAKRKEQAIWHLQHSQDSIEIIAERLGYQDNSNFSRTFRRWCGLSPSEFRNQFNKTQAG</sequence>
<dbReference type="SMART" id="SM00342">
    <property type="entry name" value="HTH_ARAC"/>
    <property type="match status" value="1"/>
</dbReference>
<dbReference type="AlphaFoldDB" id="A0A3S9HIN5"/>
<dbReference type="InterPro" id="IPR009057">
    <property type="entry name" value="Homeodomain-like_sf"/>
</dbReference>
<dbReference type="InterPro" id="IPR020449">
    <property type="entry name" value="Tscrpt_reg_AraC-type_HTH"/>
</dbReference>
<evidence type="ECO:0000259" key="4">
    <source>
        <dbReference type="PROSITE" id="PS01124"/>
    </source>
</evidence>
<dbReference type="GO" id="GO:0005829">
    <property type="term" value="C:cytosol"/>
    <property type="evidence" value="ECO:0007669"/>
    <property type="project" value="TreeGrafter"/>
</dbReference>
<dbReference type="InterPro" id="IPR032687">
    <property type="entry name" value="AraC-type_N"/>
</dbReference>
<dbReference type="Pfam" id="PF12625">
    <property type="entry name" value="Arabinose_bd"/>
    <property type="match status" value="1"/>
</dbReference>
<evidence type="ECO:0000313" key="5">
    <source>
        <dbReference type="EMBL" id="AZP11972.1"/>
    </source>
</evidence>
<keyword evidence="6" id="KW-1185">Reference proteome</keyword>
<dbReference type="Proteomes" id="UP000275663">
    <property type="component" value="Chromosome"/>
</dbReference>
<dbReference type="GO" id="GO:0003700">
    <property type="term" value="F:DNA-binding transcription factor activity"/>
    <property type="evidence" value="ECO:0007669"/>
    <property type="project" value="InterPro"/>
</dbReference>
<dbReference type="RefSeq" id="WP_126127354.1">
    <property type="nucleotide sequence ID" value="NZ_CP034464.1"/>
</dbReference>
<keyword evidence="1" id="KW-0805">Transcription regulation</keyword>
<reference evidence="5 6" key="1">
    <citation type="journal article" date="2011" name="Int. J. Syst. Evol. Microbiol.">
        <title>Description of Undibacterium oligocarboniphilum sp. nov., isolated from purified water, and Undibacterium pigrum strain CCUG 49012 as the type strain of Undibacterium parvum sp. nov., and emended descriptions of the genus Undibacterium and the species Undibacterium pigrum.</title>
        <authorList>
            <person name="Eder W."/>
            <person name="Wanner G."/>
            <person name="Ludwig W."/>
            <person name="Busse H.J."/>
            <person name="Ziemke-Kageler F."/>
            <person name="Lang E."/>
        </authorList>
    </citation>
    <scope>NUCLEOTIDE SEQUENCE [LARGE SCALE GENOMIC DNA]</scope>
    <source>
        <strain evidence="5 6">DSM 23061</strain>
    </source>
</reference>
<evidence type="ECO:0000256" key="1">
    <source>
        <dbReference type="ARBA" id="ARBA00023015"/>
    </source>
</evidence>
<evidence type="ECO:0000256" key="3">
    <source>
        <dbReference type="ARBA" id="ARBA00023163"/>
    </source>
</evidence>
<feature type="domain" description="HTH araC/xylS-type" evidence="4">
    <location>
        <begin position="243"/>
        <end position="341"/>
    </location>
</feature>
<proteinExistence type="predicted"/>
<keyword evidence="2" id="KW-0238">DNA-binding</keyword>
<dbReference type="PROSITE" id="PS01124">
    <property type="entry name" value="HTH_ARAC_FAMILY_2"/>
    <property type="match status" value="1"/>
</dbReference>
<dbReference type="OrthoDB" id="9789899at2"/>
<dbReference type="PRINTS" id="PR00032">
    <property type="entry name" value="HTHARAC"/>
</dbReference>
<dbReference type="GO" id="GO:0000976">
    <property type="term" value="F:transcription cis-regulatory region binding"/>
    <property type="evidence" value="ECO:0007669"/>
    <property type="project" value="TreeGrafter"/>
</dbReference>
<dbReference type="InterPro" id="IPR018060">
    <property type="entry name" value="HTH_AraC"/>
</dbReference>
<accession>A0A3S9HIN5</accession>
<dbReference type="PANTHER" id="PTHR47894">
    <property type="entry name" value="HTH-TYPE TRANSCRIPTIONAL REGULATOR GADX"/>
    <property type="match status" value="1"/>
</dbReference>
<dbReference type="PANTHER" id="PTHR47894:SF1">
    <property type="entry name" value="HTH-TYPE TRANSCRIPTIONAL REGULATOR VQSM"/>
    <property type="match status" value="1"/>
</dbReference>
<evidence type="ECO:0000256" key="2">
    <source>
        <dbReference type="ARBA" id="ARBA00023125"/>
    </source>
</evidence>